<feature type="transmembrane region" description="Helical" evidence="5">
    <location>
        <begin position="272"/>
        <end position="295"/>
    </location>
</feature>
<feature type="domain" description="RING-CH-type" evidence="6">
    <location>
        <begin position="21"/>
        <end position="82"/>
    </location>
</feature>
<accession>A0AAD8STI3</accession>
<name>A0AAD8STI3_LOLMU</name>
<dbReference type="PANTHER" id="PTHR13145:SF1">
    <property type="entry name" value="RING-CH-TYPE DOMAIN-CONTAINING PROTEIN"/>
    <property type="match status" value="1"/>
</dbReference>
<evidence type="ECO:0000259" key="6">
    <source>
        <dbReference type="PROSITE" id="PS51292"/>
    </source>
</evidence>
<reference evidence="7" key="1">
    <citation type="submission" date="2023-07" db="EMBL/GenBank/DDBJ databases">
        <title>A chromosome-level genome assembly of Lolium multiflorum.</title>
        <authorList>
            <person name="Chen Y."/>
            <person name="Copetti D."/>
            <person name="Kolliker R."/>
            <person name="Studer B."/>
        </authorList>
    </citation>
    <scope>NUCLEOTIDE SEQUENCE</scope>
    <source>
        <strain evidence="7">02402/16</strain>
        <tissue evidence="7">Leaf</tissue>
    </source>
</reference>
<dbReference type="GO" id="GO:0005789">
    <property type="term" value="C:endoplasmic reticulum membrane"/>
    <property type="evidence" value="ECO:0007669"/>
    <property type="project" value="TreeGrafter"/>
</dbReference>
<feature type="region of interest" description="Disordered" evidence="4">
    <location>
        <begin position="1"/>
        <end position="20"/>
    </location>
</feature>
<dbReference type="SUPFAM" id="SSF57850">
    <property type="entry name" value="RING/U-box"/>
    <property type="match status" value="1"/>
</dbReference>
<dbReference type="Pfam" id="PF12906">
    <property type="entry name" value="RINGv"/>
    <property type="match status" value="1"/>
</dbReference>
<sequence length="802" mass="89659">MAAAAPPETALPAAAGPAYEDEEEDEEQCRICRLPAEADRPLRHPCACHGSIRFVHDDCQLRWMAIRRLHRCEVCKRPISTCLLYAADAPARLSVSEFMLGAPSRIMGLLLPLFFAICVVRDSFIRLTTLWRWRLMLARTFAQVHHLLSISFSTTSVIASIAIWVVCANKVAPFAVAPFARWVARLEARRHGFRGFDGFQALALVAVEVSSLKMLTMCLSNQVLTVDMVLACIFGFLPFSLGRMILWCVSYFNLGNVDEVDSYTSTASVLLFGYGFIFSVGVAFAGLCTFCQYLVGERLMIVIFLTSLCGIFFRGIVYLITLGNTCLNLLNILILHPLLIGWLLDICTSKMFDATMSERFKHLIASSIASNALHWLVGNIILSLRPKLLKLLHQILRPGVTIPFVHHNVREPFYIFYFKKLPGLFVDIIFIVLVILVPVKIAVQLAPGVFPLDITYFDRPAKGAPFWQGLLYCAESLSGIHHMKFLIGNTVLYIKWLVERVTLYCFVTAGGALGNNVTQKDQYRSSDEVNDKRRYVAVGTRVVLAWLTVVIFSCAMLLFSISVGRRFLFAIPQLPVAGRLKSNDLFAFSVGFCIISTIIAVAKDSFACMVSGGTRLLALEMHLLFFIWIFIIPLLTGLLVDLLFLSPFIGPDDDVSSLGFFCTWFLGRVLQNIANNLAPGFGLFLPFMAYFIDESWDGELCLAREVLTSVRLIWLLEDELMPVATKLLTALVVPYVLAKGIFPRLGYSVAVNSTVYRFAWLGSLTFCVLCCLAKVFCIKLHDSIRDDHYVTGKRLEDVADSS</sequence>
<dbReference type="InterPro" id="IPR011016">
    <property type="entry name" value="Znf_RING-CH"/>
</dbReference>
<keyword evidence="8" id="KW-1185">Reference proteome</keyword>
<dbReference type="Gene3D" id="3.30.40.10">
    <property type="entry name" value="Zinc/RING finger domain, C3HC4 (zinc finger)"/>
    <property type="match status" value="1"/>
</dbReference>
<keyword evidence="2" id="KW-0863">Zinc-finger</keyword>
<evidence type="ECO:0000256" key="4">
    <source>
        <dbReference type="SAM" id="MobiDB-lite"/>
    </source>
</evidence>
<protein>
    <recommendedName>
        <fullName evidence="6">RING-CH-type domain-containing protein</fullName>
    </recommendedName>
</protein>
<evidence type="ECO:0000256" key="2">
    <source>
        <dbReference type="ARBA" id="ARBA00022771"/>
    </source>
</evidence>
<comment type="caution">
    <text evidence="7">The sequence shown here is derived from an EMBL/GenBank/DDBJ whole genome shotgun (WGS) entry which is preliminary data.</text>
</comment>
<dbReference type="GO" id="GO:0036503">
    <property type="term" value="P:ERAD pathway"/>
    <property type="evidence" value="ECO:0007669"/>
    <property type="project" value="TreeGrafter"/>
</dbReference>
<dbReference type="PANTHER" id="PTHR13145">
    <property type="entry name" value="SSM4 PROTEIN"/>
    <property type="match status" value="1"/>
</dbReference>
<keyword evidence="3" id="KW-0862">Zinc</keyword>
<feature type="transmembrane region" description="Helical" evidence="5">
    <location>
        <begin position="228"/>
        <end position="252"/>
    </location>
</feature>
<feature type="transmembrane region" description="Helical" evidence="5">
    <location>
        <begin position="302"/>
        <end position="323"/>
    </location>
</feature>
<dbReference type="SMART" id="SM00744">
    <property type="entry name" value="RINGv"/>
    <property type="match status" value="1"/>
</dbReference>
<feature type="transmembrane region" description="Helical" evidence="5">
    <location>
        <begin position="329"/>
        <end position="348"/>
    </location>
</feature>
<dbReference type="InterPro" id="IPR056521">
    <property type="entry name" value="MARCHF6-like_C"/>
</dbReference>
<feature type="compositionally biased region" description="Low complexity" evidence="4">
    <location>
        <begin position="1"/>
        <end position="18"/>
    </location>
</feature>
<organism evidence="7 8">
    <name type="scientific">Lolium multiflorum</name>
    <name type="common">Italian ryegrass</name>
    <name type="synonym">Lolium perenne subsp. multiflorum</name>
    <dbReference type="NCBI Taxonomy" id="4521"/>
    <lineage>
        <taxon>Eukaryota</taxon>
        <taxon>Viridiplantae</taxon>
        <taxon>Streptophyta</taxon>
        <taxon>Embryophyta</taxon>
        <taxon>Tracheophyta</taxon>
        <taxon>Spermatophyta</taxon>
        <taxon>Magnoliopsida</taxon>
        <taxon>Liliopsida</taxon>
        <taxon>Poales</taxon>
        <taxon>Poaceae</taxon>
        <taxon>BOP clade</taxon>
        <taxon>Pooideae</taxon>
        <taxon>Poodae</taxon>
        <taxon>Poeae</taxon>
        <taxon>Poeae Chloroplast Group 2 (Poeae type)</taxon>
        <taxon>Loliodinae</taxon>
        <taxon>Loliinae</taxon>
        <taxon>Lolium</taxon>
    </lineage>
</organism>
<feature type="transmembrane region" description="Helical" evidence="5">
    <location>
        <begin position="623"/>
        <end position="649"/>
    </location>
</feature>
<feature type="transmembrane region" description="Helical" evidence="5">
    <location>
        <begin position="542"/>
        <end position="565"/>
    </location>
</feature>
<feature type="transmembrane region" description="Helical" evidence="5">
    <location>
        <begin position="106"/>
        <end position="125"/>
    </location>
</feature>
<keyword evidence="1" id="KW-0479">Metal-binding</keyword>
<dbReference type="InterPro" id="IPR013083">
    <property type="entry name" value="Znf_RING/FYVE/PHD"/>
</dbReference>
<evidence type="ECO:0000313" key="7">
    <source>
        <dbReference type="EMBL" id="KAK1664153.1"/>
    </source>
</evidence>
<dbReference type="PROSITE" id="PS51292">
    <property type="entry name" value="ZF_RING_CH"/>
    <property type="match status" value="1"/>
</dbReference>
<dbReference type="CDD" id="cd16702">
    <property type="entry name" value="RING_CH-C4HC3_MARCH6"/>
    <property type="match status" value="1"/>
</dbReference>
<evidence type="ECO:0000256" key="5">
    <source>
        <dbReference type="SAM" id="Phobius"/>
    </source>
</evidence>
<dbReference type="AlphaFoldDB" id="A0AAD8STI3"/>
<feature type="transmembrane region" description="Helical" evidence="5">
    <location>
        <begin position="585"/>
        <end position="602"/>
    </location>
</feature>
<keyword evidence="5" id="KW-0812">Transmembrane</keyword>
<dbReference type="Proteomes" id="UP001231189">
    <property type="component" value="Unassembled WGS sequence"/>
</dbReference>
<feature type="transmembrane region" description="Helical" evidence="5">
    <location>
        <begin position="758"/>
        <end position="777"/>
    </location>
</feature>
<proteinExistence type="predicted"/>
<dbReference type="Pfam" id="PF23113">
    <property type="entry name" value="MARCHF6_C"/>
    <property type="match status" value="1"/>
</dbReference>
<feature type="transmembrane region" description="Helical" evidence="5">
    <location>
        <begin position="424"/>
        <end position="443"/>
    </location>
</feature>
<dbReference type="EMBL" id="JAUUTY010000003">
    <property type="protein sequence ID" value="KAK1664153.1"/>
    <property type="molecule type" value="Genomic_DNA"/>
</dbReference>
<gene>
    <name evidence="7" type="ORF">QYE76_052312</name>
</gene>
<feature type="transmembrane region" description="Helical" evidence="5">
    <location>
        <begin position="360"/>
        <end position="382"/>
    </location>
</feature>
<feature type="transmembrane region" description="Helical" evidence="5">
    <location>
        <begin position="146"/>
        <end position="166"/>
    </location>
</feature>
<keyword evidence="5" id="KW-1133">Transmembrane helix</keyword>
<evidence type="ECO:0000256" key="1">
    <source>
        <dbReference type="ARBA" id="ARBA00022723"/>
    </source>
</evidence>
<keyword evidence="5" id="KW-0472">Membrane</keyword>
<dbReference type="GO" id="GO:0008270">
    <property type="term" value="F:zinc ion binding"/>
    <property type="evidence" value="ECO:0007669"/>
    <property type="project" value="UniProtKB-KW"/>
</dbReference>
<evidence type="ECO:0000256" key="3">
    <source>
        <dbReference type="ARBA" id="ARBA00022833"/>
    </source>
</evidence>
<evidence type="ECO:0000313" key="8">
    <source>
        <dbReference type="Proteomes" id="UP001231189"/>
    </source>
</evidence>